<organism evidence="1 2">
    <name type="scientific">Thermoanaerobacter thermohydrosulfuricus</name>
    <name type="common">Clostridium thermohydrosulfuricum</name>
    <dbReference type="NCBI Taxonomy" id="1516"/>
    <lineage>
        <taxon>Bacteria</taxon>
        <taxon>Bacillati</taxon>
        <taxon>Bacillota</taxon>
        <taxon>Clostridia</taxon>
        <taxon>Thermoanaerobacterales</taxon>
        <taxon>Thermoanaerobacteraceae</taxon>
        <taxon>Thermoanaerobacter</taxon>
    </lineage>
</organism>
<protein>
    <submittedName>
        <fullName evidence="1">Predicted nucleic acid-binding protein, contains PIN domain</fullName>
    </submittedName>
</protein>
<evidence type="ECO:0000313" key="2">
    <source>
        <dbReference type="Proteomes" id="UP000183404"/>
    </source>
</evidence>
<name>A0A1G7WM15_THETY</name>
<dbReference type="EMBL" id="FNBS01000123">
    <property type="protein sequence ID" value="SDG72270.1"/>
    <property type="molecule type" value="Genomic_DNA"/>
</dbReference>
<proteinExistence type="predicted"/>
<accession>A0A1G7WM15</accession>
<dbReference type="InterPro" id="IPR021799">
    <property type="entry name" value="PIN-like_prokaryotic"/>
</dbReference>
<dbReference type="Proteomes" id="UP000183404">
    <property type="component" value="Unassembled WGS sequence"/>
</dbReference>
<gene>
    <name evidence="1" type="ORF">SAMN04244560_02823</name>
</gene>
<dbReference type="AlphaFoldDB" id="A0A1G7WM15"/>
<dbReference type="RefSeq" id="WP_074592978.1">
    <property type="nucleotide sequence ID" value="NZ_FNBS01000123.1"/>
</dbReference>
<dbReference type="Pfam" id="PF11848">
    <property type="entry name" value="DUF3368"/>
    <property type="match status" value="1"/>
</dbReference>
<sequence length="185" mass="21872">MNLKMPIVFDNDCLCSFSWINRLDILDNLFTTHIVIPDIVMNEISFLLNYTSYCYVFYNIEQRIKAQQYRIEQIPVFTPFEKEYKELTDPQRKMTIGKGEAAAIIIAKRLNGTLASNNLQDILPHIKPNYPPLITTETILYLAYQQKIITMKEGQQILQQMKQRHRFLSTYNFGELIKKWQNKNL</sequence>
<reference evidence="1 2" key="1">
    <citation type="submission" date="2016-10" db="EMBL/GenBank/DDBJ databases">
        <authorList>
            <person name="de Groot N.N."/>
        </authorList>
    </citation>
    <scope>NUCLEOTIDE SEQUENCE [LARGE SCALE GENOMIC DNA]</scope>
    <source>
        <strain evidence="1 2">DSM 569</strain>
    </source>
</reference>
<evidence type="ECO:0000313" key="1">
    <source>
        <dbReference type="EMBL" id="SDG72270.1"/>
    </source>
</evidence>